<dbReference type="InterPro" id="IPR014756">
    <property type="entry name" value="Ig_E-set"/>
</dbReference>
<evidence type="ECO:0000256" key="1">
    <source>
        <dbReference type="SAM" id="MobiDB-lite"/>
    </source>
</evidence>
<organism evidence="2 3">
    <name type="scientific">Polarella glacialis</name>
    <name type="common">Dinoflagellate</name>
    <dbReference type="NCBI Taxonomy" id="89957"/>
    <lineage>
        <taxon>Eukaryota</taxon>
        <taxon>Sar</taxon>
        <taxon>Alveolata</taxon>
        <taxon>Dinophyceae</taxon>
        <taxon>Suessiales</taxon>
        <taxon>Suessiaceae</taxon>
        <taxon>Polarella</taxon>
    </lineage>
</organism>
<gene>
    <name evidence="2" type="ORF">PGLA1383_LOCUS38765</name>
</gene>
<name>A0A813GEW7_POLGL</name>
<dbReference type="SUPFAM" id="SSF81296">
    <property type="entry name" value="E set domains"/>
    <property type="match status" value="1"/>
</dbReference>
<proteinExistence type="predicted"/>
<feature type="region of interest" description="Disordered" evidence="1">
    <location>
        <begin position="210"/>
        <end position="288"/>
    </location>
</feature>
<dbReference type="EMBL" id="CAJNNV010027679">
    <property type="protein sequence ID" value="CAE8621244.1"/>
    <property type="molecule type" value="Genomic_DNA"/>
</dbReference>
<dbReference type="InterPro" id="IPR013783">
    <property type="entry name" value="Ig-like_fold"/>
</dbReference>
<sequence length="288" mass="29659">MSVPVQLVLGDEPGVILRSPDSGSTFSYLAEPVIWAVEPSSGGYSGGTAVRLLPMWRASSAPLAPSMTSKVKALCRFGEGDDEVVPAALDLRATSPEFACITPAHPPGSVNIYLSLEPRQQPDMTPPRFVLVARGGFTFVQDGVPLHLGTLRAPNDGSAARALILGQGLGQGPAPGALGLHDSAYLSGRLEAMSLALALAVPQGLKSVPKSATLKLPPGWTPKEGGGALPPRRAFVGGGPVPAASGSWRPPVQPGAPSKAPPARREATRRPQDGGPGLEFAEPDEGLQ</sequence>
<protein>
    <submittedName>
        <fullName evidence="2">Uncharacterized protein</fullName>
    </submittedName>
</protein>
<accession>A0A813GEW7</accession>
<feature type="non-terminal residue" evidence="2">
    <location>
        <position position="1"/>
    </location>
</feature>
<dbReference type="AlphaFoldDB" id="A0A813GEW7"/>
<keyword evidence="3" id="KW-1185">Reference proteome</keyword>
<feature type="compositionally biased region" description="Basic and acidic residues" evidence="1">
    <location>
        <begin position="263"/>
        <end position="272"/>
    </location>
</feature>
<evidence type="ECO:0000313" key="2">
    <source>
        <dbReference type="EMBL" id="CAE8621244.1"/>
    </source>
</evidence>
<dbReference type="Gene3D" id="2.60.40.10">
    <property type="entry name" value="Immunoglobulins"/>
    <property type="match status" value="1"/>
</dbReference>
<comment type="caution">
    <text evidence="2">The sequence shown here is derived from an EMBL/GenBank/DDBJ whole genome shotgun (WGS) entry which is preliminary data.</text>
</comment>
<reference evidence="2" key="1">
    <citation type="submission" date="2021-02" db="EMBL/GenBank/DDBJ databases">
        <authorList>
            <person name="Dougan E. K."/>
            <person name="Rhodes N."/>
            <person name="Thang M."/>
            <person name="Chan C."/>
        </authorList>
    </citation>
    <scope>NUCLEOTIDE SEQUENCE</scope>
</reference>
<evidence type="ECO:0000313" key="3">
    <source>
        <dbReference type="Proteomes" id="UP000654075"/>
    </source>
</evidence>
<dbReference type="Proteomes" id="UP000654075">
    <property type="component" value="Unassembled WGS sequence"/>
</dbReference>